<evidence type="ECO:0000313" key="1">
    <source>
        <dbReference type="EMBL" id="MER6909816.1"/>
    </source>
</evidence>
<organism evidence="1 2">
    <name type="scientific">Streptomyces flaveolus</name>
    <dbReference type="NCBI Taxonomy" id="67297"/>
    <lineage>
        <taxon>Bacteria</taxon>
        <taxon>Bacillati</taxon>
        <taxon>Actinomycetota</taxon>
        <taxon>Actinomycetes</taxon>
        <taxon>Kitasatosporales</taxon>
        <taxon>Streptomycetaceae</taxon>
        <taxon>Streptomyces</taxon>
    </lineage>
</organism>
<sequence>MPSPVHALAHCSLTPAAVAEFLALPQQPAVADDFDAVDAALRARGWSWEHECLTDSYRTGSGHPLCTEGVAPFGDPTARSFLAFGELYPVDPDDEDLGNMPWLGDLVDDWGRAPGWTVRRPSTVEACVEVLDRAADAVAAHLGAAPERTVTSDAAVVTGPPMPHRIWRTATHAVIVGPHADNGPYGYLTHLQLAASPLGLAPELPPADDAAGLDRWIEAHVDW</sequence>
<keyword evidence="2" id="KW-1185">Reference proteome</keyword>
<dbReference type="Proteomes" id="UP001490330">
    <property type="component" value="Unassembled WGS sequence"/>
</dbReference>
<reference evidence="1 2" key="1">
    <citation type="submission" date="2024-06" db="EMBL/GenBank/DDBJ databases">
        <title>The Natural Products Discovery Center: Release of the First 8490 Sequenced Strains for Exploring Actinobacteria Biosynthetic Diversity.</title>
        <authorList>
            <person name="Kalkreuter E."/>
            <person name="Kautsar S.A."/>
            <person name="Yang D."/>
            <person name="Bader C.D."/>
            <person name="Teijaro C.N."/>
            <person name="Fluegel L."/>
            <person name="Davis C.M."/>
            <person name="Simpson J.R."/>
            <person name="Lauterbach L."/>
            <person name="Steele A.D."/>
            <person name="Gui C."/>
            <person name="Meng S."/>
            <person name="Li G."/>
            <person name="Viehrig K."/>
            <person name="Ye F."/>
            <person name="Su P."/>
            <person name="Kiefer A.F."/>
            <person name="Nichols A."/>
            <person name="Cepeda A.J."/>
            <person name="Yan W."/>
            <person name="Fan B."/>
            <person name="Jiang Y."/>
            <person name="Adhikari A."/>
            <person name="Zheng C.-J."/>
            <person name="Schuster L."/>
            <person name="Cowan T.M."/>
            <person name="Smanski M.J."/>
            <person name="Chevrette M.G."/>
            <person name="De Carvalho L.P.S."/>
            <person name="Shen B."/>
        </authorList>
    </citation>
    <scope>NUCLEOTIDE SEQUENCE [LARGE SCALE GENOMIC DNA]</scope>
    <source>
        <strain evidence="1 2">NPDC000632</strain>
    </source>
</reference>
<protein>
    <submittedName>
        <fullName evidence="1">Uncharacterized protein</fullName>
    </submittedName>
</protein>
<evidence type="ECO:0000313" key="2">
    <source>
        <dbReference type="Proteomes" id="UP001490330"/>
    </source>
</evidence>
<comment type="caution">
    <text evidence="1">The sequence shown here is derived from an EMBL/GenBank/DDBJ whole genome shotgun (WGS) entry which is preliminary data.</text>
</comment>
<proteinExistence type="predicted"/>
<dbReference type="RefSeq" id="WP_350722039.1">
    <property type="nucleotide sequence ID" value="NZ_JBEPCO010000033.1"/>
</dbReference>
<gene>
    <name evidence="1" type="ORF">ABT322_40210</name>
</gene>
<dbReference type="EMBL" id="JBEPCV010000081">
    <property type="protein sequence ID" value="MER6909816.1"/>
    <property type="molecule type" value="Genomic_DNA"/>
</dbReference>
<accession>A0ABV1VTK3</accession>
<name>A0ABV1VTK3_9ACTN</name>